<dbReference type="OMA" id="ETIYHEM"/>
<dbReference type="KEGG" id="spu:580220"/>
<comment type="caution">
    <text evidence="6">Lacks conserved residue(s) required for the propagation of feature annotation.</text>
</comment>
<proteinExistence type="inferred from homology"/>
<protein>
    <recommendedName>
        <fullName evidence="7">Angiotensin-converting enzyme</fullName>
        <ecNumber evidence="7">3.4.-.-</ecNumber>
    </recommendedName>
</protein>
<dbReference type="PRINTS" id="PR00791">
    <property type="entry name" value="PEPDIPTASEA"/>
</dbReference>
<dbReference type="GeneID" id="580220"/>
<dbReference type="PROSITE" id="PS52011">
    <property type="entry name" value="PEPTIDASE_M2"/>
    <property type="match status" value="1"/>
</dbReference>
<dbReference type="EC" id="3.4.-.-" evidence="7"/>
<keyword evidence="7" id="KW-0645">Protease</keyword>
<name>A0A7M7HEW7_STRPU</name>
<keyword evidence="7" id="KW-0482">Metalloprotease</keyword>
<evidence type="ECO:0000313" key="8">
    <source>
        <dbReference type="EnsemblMetazoa" id="XP_011669504"/>
    </source>
</evidence>
<dbReference type="InParanoid" id="A0A7M7HEW7"/>
<keyword evidence="7" id="KW-0121">Carboxypeptidase</keyword>
<reference evidence="8" key="2">
    <citation type="submission" date="2021-01" db="UniProtKB">
        <authorList>
            <consortium name="EnsemblMetazoa"/>
        </authorList>
    </citation>
    <scope>IDENTIFICATION</scope>
</reference>
<evidence type="ECO:0000256" key="5">
    <source>
        <dbReference type="PIRSR" id="PIRSR601548-4"/>
    </source>
</evidence>
<dbReference type="GO" id="GO:0004180">
    <property type="term" value="F:carboxypeptidase activity"/>
    <property type="evidence" value="ECO:0007669"/>
    <property type="project" value="UniProtKB-KW"/>
</dbReference>
<keyword evidence="7" id="KW-0479">Metal-binding</keyword>
<dbReference type="GO" id="GO:0046872">
    <property type="term" value="F:metal ion binding"/>
    <property type="evidence" value="ECO:0007669"/>
    <property type="project" value="UniProtKB-KW"/>
</dbReference>
<keyword evidence="2" id="KW-0732">Signal</keyword>
<evidence type="ECO:0000256" key="1">
    <source>
        <dbReference type="ARBA" id="ARBA00008139"/>
    </source>
</evidence>
<dbReference type="GO" id="GO:0016020">
    <property type="term" value="C:membrane"/>
    <property type="evidence" value="ECO:0007669"/>
    <property type="project" value="InterPro"/>
</dbReference>
<dbReference type="GO" id="GO:0008237">
    <property type="term" value="F:metallopeptidase activity"/>
    <property type="evidence" value="ECO:0007669"/>
    <property type="project" value="UniProtKB-KW"/>
</dbReference>
<dbReference type="PANTHER" id="PTHR10514">
    <property type="entry name" value="ANGIOTENSIN-CONVERTING ENZYME"/>
    <property type="match status" value="1"/>
</dbReference>
<dbReference type="AlphaFoldDB" id="A0A7M7HEW7"/>
<dbReference type="Pfam" id="PF01401">
    <property type="entry name" value="Peptidase_M2"/>
    <property type="match status" value="1"/>
</dbReference>
<evidence type="ECO:0000256" key="7">
    <source>
        <dbReference type="RuleBase" id="RU361144"/>
    </source>
</evidence>
<dbReference type="EnsemblMetazoa" id="XM_011671202">
    <property type="protein sequence ID" value="XP_011669504"/>
    <property type="gene ID" value="LOC580220"/>
</dbReference>
<keyword evidence="9" id="KW-1185">Reference proteome</keyword>
<dbReference type="PANTHER" id="PTHR10514:SF24">
    <property type="entry name" value="ANGIOTENSIN-CONVERTING ENZYME 2"/>
    <property type="match status" value="1"/>
</dbReference>
<reference evidence="9" key="1">
    <citation type="submission" date="2015-02" db="EMBL/GenBank/DDBJ databases">
        <title>Genome sequencing for Strongylocentrotus purpuratus.</title>
        <authorList>
            <person name="Murali S."/>
            <person name="Liu Y."/>
            <person name="Vee V."/>
            <person name="English A."/>
            <person name="Wang M."/>
            <person name="Skinner E."/>
            <person name="Han Y."/>
            <person name="Muzny D.M."/>
            <person name="Worley K.C."/>
            <person name="Gibbs R.A."/>
        </authorList>
    </citation>
    <scope>NUCLEOTIDE SEQUENCE</scope>
</reference>
<dbReference type="SUPFAM" id="SSF55486">
    <property type="entry name" value="Metalloproteases ('zincins'), catalytic domain"/>
    <property type="match status" value="1"/>
</dbReference>
<evidence type="ECO:0000256" key="3">
    <source>
        <dbReference type="ARBA" id="ARBA00023157"/>
    </source>
</evidence>
<sequence>MDTDINFLLKMALPTIGTLPFSLALEQWRWDVFSGKTDVNAGTARWWQLKNDLIGVKAPVERTEEDFEAGAMYHIIVTYPFIGYYIRTIIQFQFYQSLCQAANHTGPLHKCDFYRSTEAGEKLAAMLSMGRSKPWPEAMEALTGQREMKADAILKYFQPLMEWLEKTNEGNGDVIGWESTTGSSASLCASMWMMCLVTIISSIIY</sequence>
<evidence type="ECO:0000256" key="4">
    <source>
        <dbReference type="ARBA" id="ARBA00023180"/>
    </source>
</evidence>
<dbReference type="OrthoDB" id="10029630at2759"/>
<feature type="disulfide bond" evidence="5">
    <location>
        <begin position="99"/>
        <end position="111"/>
    </location>
</feature>
<keyword evidence="7" id="KW-0378">Hydrolase</keyword>
<evidence type="ECO:0000256" key="2">
    <source>
        <dbReference type="ARBA" id="ARBA00022729"/>
    </source>
</evidence>
<comment type="cofactor">
    <cofactor evidence="7">
        <name>Zn(2+)</name>
        <dbReference type="ChEBI" id="CHEBI:29105"/>
    </cofactor>
    <text evidence="7">Binds 1 zinc ion per subunit.</text>
</comment>
<comment type="similarity">
    <text evidence="1 6 7">Belongs to the peptidase M2 family.</text>
</comment>
<keyword evidence="7" id="KW-0862">Zinc</keyword>
<keyword evidence="3 5" id="KW-1015">Disulfide bond</keyword>
<dbReference type="RefSeq" id="XP_011669504.2">
    <property type="nucleotide sequence ID" value="XM_011671202.2"/>
</dbReference>
<evidence type="ECO:0000313" key="9">
    <source>
        <dbReference type="Proteomes" id="UP000007110"/>
    </source>
</evidence>
<accession>A0A7M7HEW7</accession>
<dbReference type="GO" id="GO:0006508">
    <property type="term" value="P:proteolysis"/>
    <property type="evidence" value="ECO:0007669"/>
    <property type="project" value="UniProtKB-KW"/>
</dbReference>
<dbReference type="InterPro" id="IPR001548">
    <property type="entry name" value="Peptidase_M2"/>
</dbReference>
<organism evidence="8 9">
    <name type="scientific">Strongylocentrotus purpuratus</name>
    <name type="common">Purple sea urchin</name>
    <dbReference type="NCBI Taxonomy" id="7668"/>
    <lineage>
        <taxon>Eukaryota</taxon>
        <taxon>Metazoa</taxon>
        <taxon>Echinodermata</taxon>
        <taxon>Eleutherozoa</taxon>
        <taxon>Echinozoa</taxon>
        <taxon>Echinoidea</taxon>
        <taxon>Euechinoidea</taxon>
        <taxon>Echinacea</taxon>
        <taxon>Camarodonta</taxon>
        <taxon>Echinidea</taxon>
        <taxon>Strongylocentrotidae</taxon>
        <taxon>Strongylocentrotus</taxon>
    </lineage>
</organism>
<dbReference type="GO" id="GO:0008241">
    <property type="term" value="F:peptidyl-dipeptidase activity"/>
    <property type="evidence" value="ECO:0007669"/>
    <property type="project" value="InterPro"/>
</dbReference>
<evidence type="ECO:0000256" key="6">
    <source>
        <dbReference type="PROSITE-ProRule" id="PRU01355"/>
    </source>
</evidence>
<keyword evidence="4 7" id="KW-0325">Glycoprotein</keyword>
<dbReference type="Proteomes" id="UP000007110">
    <property type="component" value="Unassembled WGS sequence"/>
</dbReference>